<dbReference type="PANTHER" id="PTHR46408:SF10">
    <property type="entry name" value="BASIC LEUCINE ZIPPER 63"/>
    <property type="match status" value="1"/>
</dbReference>
<dbReference type="GeneID" id="103318637"/>
<name>A0ABM0N1U1_PRUMU</name>
<evidence type="ECO:0000313" key="11">
    <source>
        <dbReference type="RefSeq" id="XP_008218261.1"/>
    </source>
</evidence>
<evidence type="ECO:0000256" key="5">
    <source>
        <dbReference type="ARBA" id="ARBA00023163"/>
    </source>
</evidence>
<keyword evidence="4" id="KW-0238">DNA-binding</keyword>
<organism evidence="10 11">
    <name type="scientific">Prunus mume</name>
    <name type="common">Japanese apricot</name>
    <name type="synonym">Armeniaca mume</name>
    <dbReference type="NCBI Taxonomy" id="102107"/>
    <lineage>
        <taxon>Eukaryota</taxon>
        <taxon>Viridiplantae</taxon>
        <taxon>Streptophyta</taxon>
        <taxon>Embryophyta</taxon>
        <taxon>Tracheophyta</taxon>
        <taxon>Spermatophyta</taxon>
        <taxon>Magnoliopsida</taxon>
        <taxon>eudicotyledons</taxon>
        <taxon>Gunneridae</taxon>
        <taxon>Pentapetalae</taxon>
        <taxon>rosids</taxon>
        <taxon>fabids</taxon>
        <taxon>Rosales</taxon>
        <taxon>Rosaceae</taxon>
        <taxon>Amygdaloideae</taxon>
        <taxon>Amygdaleae</taxon>
        <taxon>Prunus</taxon>
    </lineage>
</organism>
<proteinExistence type="inferred from homology"/>
<feature type="coiled-coil region" evidence="7">
    <location>
        <begin position="300"/>
        <end position="376"/>
    </location>
</feature>
<feature type="compositionally biased region" description="Basic and acidic residues" evidence="8">
    <location>
        <begin position="10"/>
        <end position="40"/>
    </location>
</feature>
<keyword evidence="3" id="KW-0805">Transcription regulation</keyword>
<evidence type="ECO:0000256" key="8">
    <source>
        <dbReference type="SAM" id="MobiDB-lite"/>
    </source>
</evidence>
<keyword evidence="10" id="KW-1185">Reference proteome</keyword>
<keyword evidence="6" id="KW-0539">Nucleus</keyword>
<evidence type="ECO:0000256" key="4">
    <source>
        <dbReference type="ARBA" id="ARBA00023125"/>
    </source>
</evidence>
<dbReference type="SUPFAM" id="SSF57959">
    <property type="entry name" value="Leucine zipper domain"/>
    <property type="match status" value="1"/>
</dbReference>
<protein>
    <submittedName>
        <fullName evidence="11">Light-inducible protein CPRF2</fullName>
    </submittedName>
</protein>
<evidence type="ECO:0000259" key="9">
    <source>
        <dbReference type="PROSITE" id="PS50217"/>
    </source>
</evidence>
<dbReference type="PANTHER" id="PTHR46408">
    <property type="entry name" value="BASIC LEUCINE ZIPPER 63"/>
    <property type="match status" value="1"/>
</dbReference>
<sequence>MPINTQGDQKNADKDPKRQWDRETEKGGKQRERGMDRMFSVEEMSDQLWSSSAPPVNEADDDLSKMNRSASEWAFQRFLQEASPYSPSPSPPQPPPPPPPCSSSSSTHHDHNDVAEIKMINAHHPNPAPAPTHAPNNNNNNNNNNSNNYNSNNTPSFSLQPPNVPVDSEEYQAFLKTKLNLACAAVALSRVKGSLADSQDSAALAGSGSQASNTSHLGSQAPSKGAGYDLSRPHDKNANAPVGIPSLPATQHRSAVPVRQATSGSSRELSDDEDIEGETAMTENMDPADVKRVRRMLSNRESARRSRRRKQAHLSELEAQASQLKVENSSLLKRLTDADRKYNEAAVDNRVLKADIETLRAKVKMAEETVKRITGLNMFHAMSEISSTGMPPFDGSPSETSTDAAVPVQHDPNHHFFQPASDNPTPTHDLRVKHHSADIPSVENVQQNSAATSADAVGNKMGRTPSLQRVASLEHLQKRIRGGNPSGPHSNGEQ</sequence>
<feature type="compositionally biased region" description="Basic and acidic residues" evidence="8">
    <location>
        <begin position="107"/>
        <end position="116"/>
    </location>
</feature>
<feature type="domain" description="BZIP" evidence="9">
    <location>
        <begin position="289"/>
        <end position="344"/>
    </location>
</feature>
<dbReference type="Proteomes" id="UP000694861">
    <property type="component" value="Linkage group LG1"/>
</dbReference>
<dbReference type="SMART" id="SM00338">
    <property type="entry name" value="BRLZ"/>
    <property type="match status" value="1"/>
</dbReference>
<feature type="region of interest" description="Disordered" evidence="8">
    <location>
        <begin position="1"/>
        <end position="164"/>
    </location>
</feature>
<evidence type="ECO:0000256" key="7">
    <source>
        <dbReference type="SAM" id="Coils"/>
    </source>
</evidence>
<comment type="similarity">
    <text evidence="2">Belongs to the bZIP family.</text>
</comment>
<evidence type="ECO:0000256" key="3">
    <source>
        <dbReference type="ARBA" id="ARBA00023015"/>
    </source>
</evidence>
<accession>A0ABM0N1U1</accession>
<reference evidence="10" key="1">
    <citation type="journal article" date="2012" name="Nat. Commun.">
        <title>The genome of Prunus mume.</title>
        <authorList>
            <person name="Zhang Q."/>
            <person name="Chen W."/>
            <person name="Sun L."/>
            <person name="Zhao F."/>
            <person name="Huang B."/>
            <person name="Yang W."/>
            <person name="Tao Y."/>
            <person name="Wang J."/>
            <person name="Yuan Z."/>
            <person name="Fan G."/>
            <person name="Xing Z."/>
            <person name="Han C."/>
            <person name="Pan H."/>
            <person name="Zhong X."/>
            <person name="Shi W."/>
            <person name="Liang X."/>
            <person name="Du D."/>
            <person name="Sun F."/>
            <person name="Xu Z."/>
            <person name="Hao R."/>
            <person name="Lv T."/>
            <person name="Lv Y."/>
            <person name="Zheng Z."/>
            <person name="Sun M."/>
            <person name="Luo L."/>
            <person name="Cai M."/>
            <person name="Gao Y."/>
            <person name="Wang J."/>
            <person name="Yin Y."/>
            <person name="Xu X."/>
            <person name="Cheng T."/>
            <person name="Wang J."/>
        </authorList>
    </citation>
    <scope>NUCLEOTIDE SEQUENCE [LARGE SCALE GENOMIC DNA]</scope>
</reference>
<dbReference type="Pfam" id="PF12498">
    <property type="entry name" value="bZIP_C"/>
    <property type="match status" value="1"/>
</dbReference>
<dbReference type="InterPro" id="IPR004827">
    <property type="entry name" value="bZIP"/>
</dbReference>
<dbReference type="PROSITE" id="PS00036">
    <property type="entry name" value="BZIP_BASIC"/>
    <property type="match status" value="1"/>
</dbReference>
<comment type="subcellular location">
    <subcellularLocation>
        <location evidence="1">Nucleus</location>
    </subcellularLocation>
</comment>
<feature type="compositionally biased region" description="Pro residues" evidence="8">
    <location>
        <begin position="86"/>
        <end position="101"/>
    </location>
</feature>
<feature type="region of interest" description="Disordered" evidence="8">
    <location>
        <begin position="443"/>
        <end position="494"/>
    </location>
</feature>
<keyword evidence="5" id="KW-0804">Transcription</keyword>
<feature type="region of interest" description="Disordered" evidence="8">
    <location>
        <begin position="204"/>
        <end position="287"/>
    </location>
</feature>
<dbReference type="Gene3D" id="1.20.5.170">
    <property type="match status" value="1"/>
</dbReference>
<feature type="compositionally biased region" description="Polar residues" evidence="8">
    <location>
        <begin position="443"/>
        <end position="452"/>
    </location>
</feature>
<dbReference type="InterPro" id="IPR020983">
    <property type="entry name" value="Basic_leucine-zipper_C"/>
</dbReference>
<dbReference type="PROSITE" id="PS50217">
    <property type="entry name" value="BZIP"/>
    <property type="match status" value="1"/>
</dbReference>
<dbReference type="InterPro" id="IPR046347">
    <property type="entry name" value="bZIP_sf"/>
</dbReference>
<dbReference type="RefSeq" id="XP_008218261.1">
    <property type="nucleotide sequence ID" value="XM_008220039.1"/>
</dbReference>
<gene>
    <name evidence="11" type="primary">LOC103318637</name>
</gene>
<reference evidence="11" key="2">
    <citation type="submission" date="2025-08" db="UniProtKB">
        <authorList>
            <consortium name="RefSeq"/>
        </authorList>
    </citation>
    <scope>IDENTIFICATION</scope>
</reference>
<feature type="compositionally biased region" description="Polar residues" evidence="8">
    <location>
        <begin position="213"/>
        <end position="222"/>
    </location>
</feature>
<feature type="compositionally biased region" description="Low complexity" evidence="8">
    <location>
        <begin position="133"/>
        <end position="156"/>
    </location>
</feature>
<evidence type="ECO:0000313" key="10">
    <source>
        <dbReference type="Proteomes" id="UP000694861"/>
    </source>
</evidence>
<dbReference type="Pfam" id="PF00170">
    <property type="entry name" value="bZIP_1"/>
    <property type="match status" value="1"/>
</dbReference>
<evidence type="ECO:0000256" key="6">
    <source>
        <dbReference type="ARBA" id="ARBA00023242"/>
    </source>
</evidence>
<keyword evidence="7" id="KW-0175">Coiled coil</keyword>
<evidence type="ECO:0000256" key="2">
    <source>
        <dbReference type="ARBA" id="ARBA00007163"/>
    </source>
</evidence>
<evidence type="ECO:0000256" key="1">
    <source>
        <dbReference type="ARBA" id="ARBA00004123"/>
    </source>
</evidence>